<feature type="region of interest" description="Disordered" evidence="3">
    <location>
        <begin position="440"/>
        <end position="468"/>
    </location>
</feature>
<feature type="region of interest" description="Disordered" evidence="3">
    <location>
        <begin position="556"/>
        <end position="575"/>
    </location>
</feature>
<dbReference type="EMBL" id="BLLK01000074">
    <property type="protein sequence ID" value="GFH61442.1"/>
    <property type="molecule type" value="Genomic_DNA"/>
</dbReference>
<dbReference type="GO" id="GO:0042274">
    <property type="term" value="P:ribosomal small subunit biogenesis"/>
    <property type="evidence" value="ECO:0007669"/>
    <property type="project" value="InterPro"/>
</dbReference>
<dbReference type="Proteomes" id="UP001054902">
    <property type="component" value="Unassembled WGS sequence"/>
</dbReference>
<accession>A0AAD3HEZ2</accession>
<evidence type="ECO:0000313" key="4">
    <source>
        <dbReference type="EMBL" id="GFH61442.1"/>
    </source>
</evidence>
<proteinExistence type="inferred from homology"/>
<gene>
    <name evidence="4" type="ORF">CTEN210_17918</name>
</gene>
<comment type="similarity">
    <text evidence="1">Belongs to the LTV1 family.</text>
</comment>
<protein>
    <recommendedName>
        <fullName evidence="6">Protein LTV1 homolog</fullName>
    </recommendedName>
</protein>
<dbReference type="GO" id="GO:0000056">
    <property type="term" value="P:ribosomal small subunit export from nucleus"/>
    <property type="evidence" value="ECO:0007669"/>
    <property type="project" value="TreeGrafter"/>
</dbReference>
<evidence type="ECO:0000256" key="3">
    <source>
        <dbReference type="SAM" id="MobiDB-lite"/>
    </source>
</evidence>
<keyword evidence="5" id="KW-1185">Reference proteome</keyword>
<dbReference type="GO" id="GO:0005634">
    <property type="term" value="C:nucleus"/>
    <property type="evidence" value="ECO:0007669"/>
    <property type="project" value="TreeGrafter"/>
</dbReference>
<evidence type="ECO:0008006" key="6">
    <source>
        <dbReference type="Google" id="ProtNLM"/>
    </source>
</evidence>
<keyword evidence="2" id="KW-0175">Coiled coil</keyword>
<sequence>MPKKTKQFINKKEASVYHLVRRSNRDIGGYFDEEGKPLDVPRDFVLMPTPETQQKIDLQKKQQQQELLHEIPEDSLGADDALARAKQQLKRFNLVDDYDYDKHMMEITGTGAFVGSDGKVGSAENDVRANPVLLEDNIQEMDRQLDSIAITADCMDDDVAQALFDYEEGEFEEILDDFCLTAAQEPEHEEEVQAFDFDAHIEALIQKARMEENGGARVAPTNHDAWNHAMSSFQGVKPFSKHENDAEDAIDFDEDGVYGDLDEYDYQQGEEEVMEMNPGVVPKLRPEEEKALCDKFEQTLLEYDSDDLGDLDEECMDIRGDKPLEGDANIEAALDQFLQDKKDKNFIIGTRHTEKKCGGGSKVFLNNKLVPFNAIDKVDVEVEETEDVQEVLKEAEEVLANPEMDLPPEEVLIDGKSYFTLKERNPWDCESILSTYSNLDNNPAVIGRNSRRRKKKKNKKQNGLNLDDDITIPEEQPVQILLSNKTGLPLGVLPERGNQEDNPFEEETFVSVNKGEARKKNETKEEKRLRKQAVKEERMIARMQKKMMKEAVAEEFGKRAGNSDDVTGKSVFRYS</sequence>
<organism evidence="4 5">
    <name type="scientific">Chaetoceros tenuissimus</name>
    <dbReference type="NCBI Taxonomy" id="426638"/>
    <lineage>
        <taxon>Eukaryota</taxon>
        <taxon>Sar</taxon>
        <taxon>Stramenopiles</taxon>
        <taxon>Ochrophyta</taxon>
        <taxon>Bacillariophyta</taxon>
        <taxon>Coscinodiscophyceae</taxon>
        <taxon>Chaetocerotophycidae</taxon>
        <taxon>Chaetocerotales</taxon>
        <taxon>Chaetocerotaceae</taxon>
        <taxon>Chaetoceros</taxon>
    </lineage>
</organism>
<dbReference type="PANTHER" id="PTHR21531">
    <property type="entry name" value="LOW-TEMPERATURE VIABILITY PROTEIN LTV1-RELATED"/>
    <property type="match status" value="1"/>
</dbReference>
<evidence type="ECO:0000313" key="5">
    <source>
        <dbReference type="Proteomes" id="UP001054902"/>
    </source>
</evidence>
<feature type="compositionally biased region" description="Basic residues" evidence="3">
    <location>
        <begin position="449"/>
        <end position="460"/>
    </location>
</feature>
<dbReference type="GO" id="GO:0005829">
    <property type="term" value="C:cytosol"/>
    <property type="evidence" value="ECO:0007669"/>
    <property type="project" value="TreeGrafter"/>
</dbReference>
<reference evidence="4 5" key="1">
    <citation type="journal article" date="2021" name="Sci. Rep.">
        <title>The genome of the diatom Chaetoceros tenuissimus carries an ancient integrated fragment of an extant virus.</title>
        <authorList>
            <person name="Hongo Y."/>
            <person name="Kimura K."/>
            <person name="Takaki Y."/>
            <person name="Yoshida Y."/>
            <person name="Baba S."/>
            <person name="Kobayashi G."/>
            <person name="Nagasaki K."/>
            <person name="Hano T."/>
            <person name="Tomaru Y."/>
        </authorList>
    </citation>
    <scope>NUCLEOTIDE SEQUENCE [LARGE SCALE GENOMIC DNA]</scope>
    <source>
        <strain evidence="4 5">NIES-3715</strain>
    </source>
</reference>
<dbReference type="PANTHER" id="PTHR21531:SF0">
    <property type="entry name" value="PROTEIN LTV1 HOMOLOG"/>
    <property type="match status" value="1"/>
</dbReference>
<dbReference type="GO" id="GO:0030688">
    <property type="term" value="C:preribosome, small subunit precursor"/>
    <property type="evidence" value="ECO:0007669"/>
    <property type="project" value="TreeGrafter"/>
</dbReference>
<evidence type="ECO:0000256" key="1">
    <source>
        <dbReference type="ARBA" id="ARBA00009078"/>
    </source>
</evidence>
<comment type="caution">
    <text evidence="4">The sequence shown here is derived from an EMBL/GenBank/DDBJ whole genome shotgun (WGS) entry which is preliminary data.</text>
</comment>
<dbReference type="AlphaFoldDB" id="A0AAD3HEZ2"/>
<evidence type="ECO:0000256" key="2">
    <source>
        <dbReference type="SAM" id="Coils"/>
    </source>
</evidence>
<name>A0AAD3HEZ2_9STRA</name>
<feature type="coiled-coil region" evidence="2">
    <location>
        <begin position="512"/>
        <end position="546"/>
    </location>
</feature>
<dbReference type="InterPro" id="IPR007307">
    <property type="entry name" value="Ltv1"/>
</dbReference>